<dbReference type="Proteomes" id="UP001374584">
    <property type="component" value="Unassembled WGS sequence"/>
</dbReference>
<dbReference type="EMBL" id="JAYMYR010000003">
    <property type="protein sequence ID" value="KAK7373075.1"/>
    <property type="molecule type" value="Genomic_DNA"/>
</dbReference>
<accession>A0AAN9NIF0</accession>
<reference evidence="1 2" key="1">
    <citation type="submission" date="2024-01" db="EMBL/GenBank/DDBJ databases">
        <title>The genomes of 5 underutilized Papilionoideae crops provide insights into root nodulation and disease resistanc.</title>
        <authorList>
            <person name="Jiang F."/>
        </authorList>
    </citation>
    <scope>NUCLEOTIDE SEQUENCE [LARGE SCALE GENOMIC DNA]</scope>
    <source>
        <strain evidence="1">JINMINGXINNONG_FW02</strain>
        <tissue evidence="1">Leaves</tissue>
    </source>
</reference>
<keyword evidence="2" id="KW-1185">Reference proteome</keyword>
<dbReference type="AlphaFoldDB" id="A0AAN9NIF0"/>
<protein>
    <submittedName>
        <fullName evidence="1">Uncharacterized protein</fullName>
    </submittedName>
</protein>
<proteinExistence type="predicted"/>
<organism evidence="1 2">
    <name type="scientific">Phaseolus coccineus</name>
    <name type="common">Scarlet runner bean</name>
    <name type="synonym">Phaseolus multiflorus</name>
    <dbReference type="NCBI Taxonomy" id="3886"/>
    <lineage>
        <taxon>Eukaryota</taxon>
        <taxon>Viridiplantae</taxon>
        <taxon>Streptophyta</taxon>
        <taxon>Embryophyta</taxon>
        <taxon>Tracheophyta</taxon>
        <taxon>Spermatophyta</taxon>
        <taxon>Magnoliopsida</taxon>
        <taxon>eudicotyledons</taxon>
        <taxon>Gunneridae</taxon>
        <taxon>Pentapetalae</taxon>
        <taxon>rosids</taxon>
        <taxon>fabids</taxon>
        <taxon>Fabales</taxon>
        <taxon>Fabaceae</taxon>
        <taxon>Papilionoideae</taxon>
        <taxon>50 kb inversion clade</taxon>
        <taxon>NPAAA clade</taxon>
        <taxon>indigoferoid/millettioid clade</taxon>
        <taxon>Phaseoleae</taxon>
        <taxon>Phaseolus</taxon>
    </lineage>
</organism>
<name>A0AAN9NIF0_PHACN</name>
<evidence type="ECO:0000313" key="1">
    <source>
        <dbReference type="EMBL" id="KAK7373075.1"/>
    </source>
</evidence>
<sequence>MTSHRASAASSHLHDHAFRLPLRRTNAAKESASTLPRLARCQEIDIRKKAKANQAHNETPHLLSCGGYKMLAQNMLEEKIKAHSTSIKEGNSVDSLRPP</sequence>
<comment type="caution">
    <text evidence="1">The sequence shown here is derived from an EMBL/GenBank/DDBJ whole genome shotgun (WGS) entry which is preliminary data.</text>
</comment>
<evidence type="ECO:0000313" key="2">
    <source>
        <dbReference type="Proteomes" id="UP001374584"/>
    </source>
</evidence>
<gene>
    <name evidence="1" type="ORF">VNO80_06471</name>
</gene>